<dbReference type="AlphaFoldDB" id="A0A6J7LL05"/>
<gene>
    <name evidence="1" type="ORF">UFOPK3605_00019</name>
    <name evidence="2" type="ORF">UFOPK3897_00023</name>
    <name evidence="3" type="ORF">UFOPK4121_00136</name>
</gene>
<name>A0A6J7LL05_9ZZZZ</name>
<evidence type="ECO:0000313" key="1">
    <source>
        <dbReference type="EMBL" id="CAB4893030.1"/>
    </source>
</evidence>
<dbReference type="EMBL" id="CAFBOF010000001">
    <property type="protein sequence ID" value="CAB4967902.1"/>
    <property type="molecule type" value="Genomic_DNA"/>
</dbReference>
<organism evidence="2">
    <name type="scientific">freshwater metagenome</name>
    <dbReference type="NCBI Taxonomy" id="449393"/>
    <lineage>
        <taxon>unclassified sequences</taxon>
        <taxon>metagenomes</taxon>
        <taxon>ecological metagenomes</taxon>
    </lineage>
</organism>
<evidence type="ECO:0000313" key="2">
    <source>
        <dbReference type="EMBL" id="CAB4967902.1"/>
    </source>
</evidence>
<dbReference type="EMBL" id="CAFBMM010000001">
    <property type="protein sequence ID" value="CAB4893030.1"/>
    <property type="molecule type" value="Genomic_DNA"/>
</dbReference>
<sequence>MTFYPYGSYRRRIRVINTSSNHAEAGLEDDFHYFTVSLAHDGSVLTDITATAIRWPWDTCASANVPLRNLIGMSISSRCLAAGEVSSPALQCTHMFDLAGLAIAHVGRSFAPGYQRQYDIEIPYGMDKNKTVTCNRDGKTVLSWDLANRECVSPPPYSQAPWRGGFLKWADSNLNADDAEAAIVLRRACDIGMGRGMDLDAIERAEDLSGLMSGVCFTMQPEQIVIARRQPDTIRNFDDDPDALLAEGPSPQI</sequence>
<proteinExistence type="predicted"/>
<dbReference type="EMBL" id="CAFBPQ010000001">
    <property type="protein sequence ID" value="CAB5012487.1"/>
    <property type="molecule type" value="Genomic_DNA"/>
</dbReference>
<reference evidence="2" key="1">
    <citation type="submission" date="2020-05" db="EMBL/GenBank/DDBJ databases">
        <authorList>
            <person name="Chiriac C."/>
            <person name="Salcher M."/>
            <person name="Ghai R."/>
            <person name="Kavagutti S V."/>
        </authorList>
    </citation>
    <scope>NUCLEOTIDE SEQUENCE</scope>
</reference>
<protein>
    <submittedName>
        <fullName evidence="2">Unannotated protein</fullName>
    </submittedName>
</protein>
<accession>A0A6J7LL05</accession>
<evidence type="ECO:0000313" key="3">
    <source>
        <dbReference type="EMBL" id="CAB5012487.1"/>
    </source>
</evidence>